<evidence type="ECO:0000313" key="4">
    <source>
        <dbReference type="Proteomes" id="UP000198582"/>
    </source>
</evidence>
<keyword evidence="4" id="KW-1185">Reference proteome</keyword>
<dbReference type="PANTHER" id="PTHR22674:SF6">
    <property type="entry name" value="NTPASE KAP FAMILY P-LOOP DOMAIN-CONTAINING PROTEIN 1"/>
    <property type="match status" value="1"/>
</dbReference>
<dbReference type="OrthoDB" id="88903at2"/>
<sequence length="631" mass="69360">MTTAPHSGLWSDDPASVDLLSFDAVAHTVADALLDEALDPVALGLSGSWGSGKTTVLGLVAQELDRRSTAEKKVLVIQTDPWRYDPSTGAKESLIAEVLDALAAEVAGSATKTDKAKQLLVRLGKRIDWAKAIKLAAKSSLTLQIPDFDKLVELVKPKEGDKESVRGLEEFRDEFGMLLASEDLTHVQAVVVLVDDLDRCLPETVVESLEAMRLFLAVPKMSFVIAADEERVADAIRTRFKATGRPDESDDERQDPATLYLHKIVQTTIPLPALSHFDTQAYLLLLQMHATAQPEQLTTLIERCTQIRRAGGSVDDIGEVDGLDMEDQLAFATRLTPLLYEKLRGNPRYIKRFLNDLHVRQSVALRRGISLDPAVVAKLMTLEALMKPEFKLLLDWFAKGEMRDHLERLEDEAGRPAQTNTTATEQQDEADGAVEAGSRPRRATSTRRSQAAIPATSGQFSQAMVRWARLAPPLRGLDLSPYLTLAAAFAGVTLIDDSLPEQLRDIAANLLSESRREQASVTDAELDQLGDGDMTDLLRHIGRTMRDQPTKQKAGVNAILRIARRRSEVVATARDALLMLPPNEITIATPIQFKPDDPAPIRGVLTTWKGKLPDGKIKRAVESALPNRETV</sequence>
<protein>
    <submittedName>
        <fullName evidence="3">Predicted P-loop ATPase, KAP-like</fullName>
    </submittedName>
</protein>
<dbReference type="InterPro" id="IPR027417">
    <property type="entry name" value="P-loop_NTPase"/>
</dbReference>
<dbReference type="SUPFAM" id="SSF52540">
    <property type="entry name" value="P-loop containing nucleoside triphosphate hydrolases"/>
    <property type="match status" value="1"/>
</dbReference>
<feature type="region of interest" description="Disordered" evidence="1">
    <location>
        <begin position="410"/>
        <end position="455"/>
    </location>
</feature>
<reference evidence="3 4" key="1">
    <citation type="submission" date="2016-10" db="EMBL/GenBank/DDBJ databases">
        <authorList>
            <person name="de Groot N.N."/>
        </authorList>
    </citation>
    <scope>NUCLEOTIDE SEQUENCE [LARGE SCALE GENOMIC DNA]</scope>
    <source>
        <strain evidence="3 4">DSM 44993</strain>
    </source>
</reference>
<feature type="domain" description="KAP NTPase" evidence="2">
    <location>
        <begin position="22"/>
        <end position="363"/>
    </location>
</feature>
<dbReference type="InterPro" id="IPR011646">
    <property type="entry name" value="KAP_P-loop"/>
</dbReference>
<dbReference type="Proteomes" id="UP000198582">
    <property type="component" value="Unassembled WGS sequence"/>
</dbReference>
<organism evidence="3 4">
    <name type="scientific">Amycolatopsis saalfeldensis</name>
    <dbReference type="NCBI Taxonomy" id="394193"/>
    <lineage>
        <taxon>Bacteria</taxon>
        <taxon>Bacillati</taxon>
        <taxon>Actinomycetota</taxon>
        <taxon>Actinomycetes</taxon>
        <taxon>Pseudonocardiales</taxon>
        <taxon>Pseudonocardiaceae</taxon>
        <taxon>Amycolatopsis</taxon>
    </lineage>
</organism>
<dbReference type="EMBL" id="FOEF01000026">
    <property type="protein sequence ID" value="SEP53363.1"/>
    <property type="molecule type" value="Genomic_DNA"/>
</dbReference>
<evidence type="ECO:0000259" key="2">
    <source>
        <dbReference type="Pfam" id="PF07693"/>
    </source>
</evidence>
<dbReference type="RefSeq" id="WP_091627984.1">
    <property type="nucleotide sequence ID" value="NZ_FOEF01000026.1"/>
</dbReference>
<proteinExistence type="predicted"/>
<dbReference type="Gene3D" id="3.40.50.300">
    <property type="entry name" value="P-loop containing nucleotide triphosphate hydrolases"/>
    <property type="match status" value="1"/>
</dbReference>
<dbReference type="PANTHER" id="PTHR22674">
    <property type="entry name" value="NTPASE, KAP FAMILY P-LOOP DOMAIN-CONTAINING 1"/>
    <property type="match status" value="1"/>
</dbReference>
<evidence type="ECO:0000256" key="1">
    <source>
        <dbReference type="SAM" id="MobiDB-lite"/>
    </source>
</evidence>
<gene>
    <name evidence="3" type="ORF">SAMN04489732_12687</name>
</gene>
<name>A0A1H8YMR1_9PSEU</name>
<dbReference type="AlphaFoldDB" id="A0A1H8YMR1"/>
<dbReference type="Pfam" id="PF07693">
    <property type="entry name" value="KAP_NTPase"/>
    <property type="match status" value="1"/>
</dbReference>
<evidence type="ECO:0000313" key="3">
    <source>
        <dbReference type="EMBL" id="SEP53363.1"/>
    </source>
</evidence>
<dbReference type="STRING" id="394193.SAMN04489732_12687"/>
<dbReference type="InterPro" id="IPR052754">
    <property type="entry name" value="NTPase_KAP_P-loop"/>
</dbReference>
<accession>A0A1H8YMR1</accession>